<evidence type="ECO:0000313" key="1">
    <source>
        <dbReference type="EMBL" id="OMD24965.1"/>
    </source>
</evidence>
<comment type="caution">
    <text evidence="1">The sequence shown here is derived from an EMBL/GenBank/DDBJ whole genome shotgun (WGS) entry which is preliminary data.</text>
</comment>
<protein>
    <submittedName>
        <fullName evidence="1">Uncharacterized protein</fullName>
    </submittedName>
</protein>
<reference evidence="1 2" key="1">
    <citation type="submission" date="2016-10" db="EMBL/GenBank/DDBJ databases">
        <title>Paenibacillus species isolates.</title>
        <authorList>
            <person name="Beno S.M."/>
        </authorList>
    </citation>
    <scope>NUCLEOTIDE SEQUENCE [LARGE SCALE GENOMIC DNA]</scope>
    <source>
        <strain evidence="1 2">FSL H7-0604</strain>
    </source>
</reference>
<accession>A0A1R0WZB8</accession>
<name>A0A1R0WZB8_9BACL</name>
<proteinExistence type="predicted"/>
<evidence type="ECO:0000313" key="2">
    <source>
        <dbReference type="Proteomes" id="UP000187465"/>
    </source>
</evidence>
<sequence length="206" mass="23691">MNWSRMPIRGFANEYNDEVKKIDEQILSLIQERKAITGKKRLSPDSKLLEEWVTRFEMNTTQIVQHLHLMNETVPRRQYWEEPGLLLGVLPIVKRTVVEECEYILTHAMQYEAFSIVTVEIKYLKEAVGHIHLRTALTLEVAGENEYEVQPHGGHGGGAHTQMQFLVAPTLPEHLEGVEFSLVPGSEQMLRPLMTEITLDKQVDFT</sequence>
<dbReference type="AlphaFoldDB" id="A0A1R0WZB8"/>
<dbReference type="EMBL" id="MKQP01000047">
    <property type="protein sequence ID" value="OMD24965.1"/>
    <property type="molecule type" value="Genomic_DNA"/>
</dbReference>
<dbReference type="Proteomes" id="UP000187465">
    <property type="component" value="Unassembled WGS sequence"/>
</dbReference>
<dbReference type="KEGG" id="pod:PODO_03135"/>
<organism evidence="1 2">
    <name type="scientific">Paenibacillus odorifer</name>
    <dbReference type="NCBI Taxonomy" id="189426"/>
    <lineage>
        <taxon>Bacteria</taxon>
        <taxon>Bacillati</taxon>
        <taxon>Bacillota</taxon>
        <taxon>Bacilli</taxon>
        <taxon>Bacillales</taxon>
        <taxon>Paenibacillaceae</taxon>
        <taxon>Paenibacillus</taxon>
    </lineage>
</organism>
<dbReference type="RefSeq" id="WP_038568624.1">
    <property type="nucleotide sequence ID" value="NZ_CP009428.1"/>
</dbReference>
<dbReference type="GeneID" id="31569256"/>
<gene>
    <name evidence="1" type="ORF">BJP51_28405</name>
</gene>